<feature type="transmembrane region" description="Helical" evidence="6">
    <location>
        <begin position="279"/>
        <end position="298"/>
    </location>
</feature>
<dbReference type="Proteomes" id="UP000091956">
    <property type="component" value="Unassembled WGS sequence"/>
</dbReference>
<dbReference type="InterPro" id="IPR036259">
    <property type="entry name" value="MFS_trans_sf"/>
</dbReference>
<keyword evidence="2 6" id="KW-0812">Transmembrane</keyword>
<evidence type="ECO:0000313" key="9">
    <source>
        <dbReference type="Proteomes" id="UP000091956"/>
    </source>
</evidence>
<evidence type="ECO:0000256" key="6">
    <source>
        <dbReference type="SAM" id="Phobius"/>
    </source>
</evidence>
<feature type="transmembrane region" description="Helical" evidence="6">
    <location>
        <begin position="142"/>
        <end position="162"/>
    </location>
</feature>
<dbReference type="PANTHER" id="PTHR23501:SF198">
    <property type="entry name" value="AZOLE RESISTANCE PROTEIN 1-RELATED"/>
    <property type="match status" value="1"/>
</dbReference>
<feature type="transmembrane region" description="Helical" evidence="6">
    <location>
        <begin position="116"/>
        <end position="136"/>
    </location>
</feature>
<feature type="transmembrane region" description="Helical" evidence="6">
    <location>
        <begin position="413"/>
        <end position="436"/>
    </location>
</feature>
<organism evidence="8 9">
    <name type="scientific">Pseudogymnoascus verrucosus</name>
    <dbReference type="NCBI Taxonomy" id="342668"/>
    <lineage>
        <taxon>Eukaryota</taxon>
        <taxon>Fungi</taxon>
        <taxon>Dikarya</taxon>
        <taxon>Ascomycota</taxon>
        <taxon>Pezizomycotina</taxon>
        <taxon>Leotiomycetes</taxon>
        <taxon>Thelebolales</taxon>
        <taxon>Thelebolaceae</taxon>
        <taxon>Pseudogymnoascus</taxon>
    </lineage>
</organism>
<name>A0A1B8GHU8_9PEZI</name>
<dbReference type="InterPro" id="IPR011701">
    <property type="entry name" value="MFS"/>
</dbReference>
<protein>
    <recommendedName>
        <fullName evidence="7">Major facilitator superfamily (MFS) profile domain-containing protein</fullName>
    </recommendedName>
</protein>
<feature type="region of interest" description="Disordered" evidence="5">
    <location>
        <begin position="1"/>
        <end position="24"/>
    </location>
</feature>
<evidence type="ECO:0000313" key="8">
    <source>
        <dbReference type="EMBL" id="OBT95422.1"/>
    </source>
</evidence>
<dbReference type="FunFam" id="1.20.1250.20:FF:000196">
    <property type="entry name" value="MFS toxin efflux pump (AflT)"/>
    <property type="match status" value="1"/>
</dbReference>
<dbReference type="SUPFAM" id="SSF103473">
    <property type="entry name" value="MFS general substrate transporter"/>
    <property type="match status" value="1"/>
</dbReference>
<feature type="transmembrane region" description="Helical" evidence="6">
    <location>
        <begin position="203"/>
        <end position="227"/>
    </location>
</feature>
<evidence type="ECO:0000256" key="5">
    <source>
        <dbReference type="SAM" id="MobiDB-lite"/>
    </source>
</evidence>
<dbReference type="GeneID" id="28838540"/>
<sequence>MKEATSKENEKANNANTEVGEPPQGIVQDTAEITAAPETKYLTGLPLHLLGLALMASIFMIALDLSIITTAIPKITTRFNSLGDVVTGWYGSAYLLTQMAFQPSFGKIYTYFDLKLTFLTSIAIFEVGSVVCAAAPSSMAFIIGRAVAGFGAAGIFCGGLVIVANTVHMRLRPLFVGIVTSMYGVASVLGPTLGGLMTDSPRLTWRFCFWVNLPFGAIAVAIVTFVFKPTTVVKTGLSIQQKLAKSGIAHVVILLADLTCLVLALQWGGSVYPWSNSRVWGLLLGFGLLTILFIGLQIRGKEEALIPPRIVTQRSVSICCLYVSFMQLAILALSYFLPFFFQAVQGSSAKTSGLSILPFGITTAIATLISSAIVTLSGIYIPFMWLGAALLAVGTGLLHTLHRSSLMREWFGYQVISGIGFGIGVQIPFFAIQVVLDAADIPVAGALIAFCQSLGGTIGAAVAQNVFQSSLVGNLNKIPGIDVNRVVSAGGVGVVDVVPAPLLGGVRDAYNVAISSAFLVAVASAGVCFVASLGMEWRTIPRTKKKTDESTTTVMAS</sequence>
<dbReference type="GO" id="GO:0022857">
    <property type="term" value="F:transmembrane transporter activity"/>
    <property type="evidence" value="ECO:0007669"/>
    <property type="project" value="InterPro"/>
</dbReference>
<keyword evidence="4 6" id="KW-0472">Membrane</keyword>
<dbReference type="Gene3D" id="1.20.1250.20">
    <property type="entry name" value="MFS general substrate transporter like domains"/>
    <property type="match status" value="1"/>
</dbReference>
<gene>
    <name evidence="8" type="ORF">VE01_05154</name>
</gene>
<feature type="transmembrane region" description="Helical" evidence="6">
    <location>
        <begin position="383"/>
        <end position="401"/>
    </location>
</feature>
<evidence type="ECO:0000259" key="7">
    <source>
        <dbReference type="PROSITE" id="PS50850"/>
    </source>
</evidence>
<feature type="transmembrane region" description="Helical" evidence="6">
    <location>
        <begin position="49"/>
        <end position="72"/>
    </location>
</feature>
<feature type="compositionally biased region" description="Basic and acidic residues" evidence="5">
    <location>
        <begin position="1"/>
        <end position="11"/>
    </location>
</feature>
<evidence type="ECO:0000256" key="4">
    <source>
        <dbReference type="ARBA" id="ARBA00023136"/>
    </source>
</evidence>
<feature type="transmembrane region" description="Helical" evidence="6">
    <location>
        <begin position="319"/>
        <end position="341"/>
    </location>
</feature>
<evidence type="ECO:0000256" key="2">
    <source>
        <dbReference type="ARBA" id="ARBA00022692"/>
    </source>
</evidence>
<feature type="transmembrane region" description="Helical" evidence="6">
    <location>
        <begin position="353"/>
        <end position="376"/>
    </location>
</feature>
<reference evidence="9" key="2">
    <citation type="journal article" date="2018" name="Nat. Commun.">
        <title>Extreme sensitivity to ultraviolet light in the fungal pathogen causing white-nose syndrome of bats.</title>
        <authorList>
            <person name="Palmer J.M."/>
            <person name="Drees K.P."/>
            <person name="Foster J.T."/>
            <person name="Lindner D.L."/>
        </authorList>
    </citation>
    <scope>NUCLEOTIDE SEQUENCE [LARGE SCALE GENOMIC DNA]</scope>
    <source>
        <strain evidence="9">UAMH 10579</strain>
    </source>
</reference>
<evidence type="ECO:0000256" key="3">
    <source>
        <dbReference type="ARBA" id="ARBA00022989"/>
    </source>
</evidence>
<dbReference type="AlphaFoldDB" id="A0A1B8GHU8"/>
<dbReference type="OrthoDB" id="10021397at2759"/>
<dbReference type="RefSeq" id="XP_018129155.1">
    <property type="nucleotide sequence ID" value="XM_018274620.1"/>
</dbReference>
<feature type="domain" description="Major facilitator superfamily (MFS) profile" evidence="7">
    <location>
        <begin position="50"/>
        <end position="540"/>
    </location>
</feature>
<feature type="transmembrane region" description="Helical" evidence="6">
    <location>
        <begin position="174"/>
        <end position="197"/>
    </location>
</feature>
<accession>A0A1B8GHU8</accession>
<feature type="transmembrane region" description="Helical" evidence="6">
    <location>
        <begin position="248"/>
        <end position="267"/>
    </location>
</feature>
<keyword evidence="9" id="KW-1185">Reference proteome</keyword>
<dbReference type="GO" id="GO:0005886">
    <property type="term" value="C:plasma membrane"/>
    <property type="evidence" value="ECO:0007669"/>
    <property type="project" value="TreeGrafter"/>
</dbReference>
<dbReference type="PANTHER" id="PTHR23501">
    <property type="entry name" value="MAJOR FACILITATOR SUPERFAMILY"/>
    <property type="match status" value="1"/>
</dbReference>
<dbReference type="CDD" id="cd17502">
    <property type="entry name" value="MFS_Azr1_MDR_like"/>
    <property type="match status" value="1"/>
</dbReference>
<feature type="transmembrane region" description="Helical" evidence="6">
    <location>
        <begin position="512"/>
        <end position="535"/>
    </location>
</feature>
<proteinExistence type="predicted"/>
<dbReference type="PROSITE" id="PS50850">
    <property type="entry name" value="MFS"/>
    <property type="match status" value="1"/>
</dbReference>
<dbReference type="InterPro" id="IPR020846">
    <property type="entry name" value="MFS_dom"/>
</dbReference>
<comment type="subcellular location">
    <subcellularLocation>
        <location evidence="1">Membrane</location>
        <topology evidence="1">Multi-pass membrane protein</topology>
    </subcellularLocation>
</comment>
<dbReference type="EMBL" id="KV460235">
    <property type="protein sequence ID" value="OBT95422.1"/>
    <property type="molecule type" value="Genomic_DNA"/>
</dbReference>
<keyword evidence="3 6" id="KW-1133">Transmembrane helix</keyword>
<dbReference type="Pfam" id="PF07690">
    <property type="entry name" value="MFS_1"/>
    <property type="match status" value="1"/>
</dbReference>
<feature type="transmembrane region" description="Helical" evidence="6">
    <location>
        <begin position="443"/>
        <end position="467"/>
    </location>
</feature>
<evidence type="ECO:0000256" key="1">
    <source>
        <dbReference type="ARBA" id="ARBA00004141"/>
    </source>
</evidence>
<reference evidence="8 9" key="1">
    <citation type="submission" date="2016-03" db="EMBL/GenBank/DDBJ databases">
        <title>Comparative genomics of Pseudogymnoascus destructans, the fungus causing white-nose syndrome of bats.</title>
        <authorList>
            <person name="Palmer J.M."/>
            <person name="Drees K.P."/>
            <person name="Foster J.T."/>
            <person name="Lindner D.L."/>
        </authorList>
    </citation>
    <scope>NUCLEOTIDE SEQUENCE [LARGE SCALE GENOMIC DNA]</scope>
    <source>
        <strain evidence="8 9">UAMH 10579</strain>
    </source>
</reference>